<feature type="compositionally biased region" description="Low complexity" evidence="2">
    <location>
        <begin position="67"/>
        <end position="76"/>
    </location>
</feature>
<evidence type="ECO:0000256" key="2">
    <source>
        <dbReference type="SAM" id="MobiDB-lite"/>
    </source>
</evidence>
<name>A0A1Y2GRH8_9FUNG</name>
<dbReference type="PANTHER" id="PTHR22997">
    <property type="entry name" value="PIH1 DOMAIN-CONTAINING PROTEIN 1"/>
    <property type="match status" value="1"/>
</dbReference>
<keyword evidence="5" id="KW-1185">Reference proteome</keyword>
<reference evidence="4 5" key="1">
    <citation type="submission" date="2016-07" db="EMBL/GenBank/DDBJ databases">
        <title>Pervasive Adenine N6-methylation of Active Genes in Fungi.</title>
        <authorList>
            <consortium name="DOE Joint Genome Institute"/>
            <person name="Mondo S.J."/>
            <person name="Dannebaum R.O."/>
            <person name="Kuo R.C."/>
            <person name="Labutti K."/>
            <person name="Haridas S."/>
            <person name="Kuo A."/>
            <person name="Salamov A."/>
            <person name="Ahrendt S.R."/>
            <person name="Lipzen A."/>
            <person name="Sullivan W."/>
            <person name="Andreopoulos W.B."/>
            <person name="Clum A."/>
            <person name="Lindquist E."/>
            <person name="Daum C."/>
            <person name="Ramamoorthy G.K."/>
            <person name="Gryganskyi A."/>
            <person name="Culley D."/>
            <person name="Magnuson J.K."/>
            <person name="James T.Y."/>
            <person name="O'Malley M.A."/>
            <person name="Stajich J.E."/>
            <person name="Spatafora J.W."/>
            <person name="Visel A."/>
            <person name="Grigoriev I.V."/>
        </authorList>
    </citation>
    <scope>NUCLEOTIDE SEQUENCE [LARGE SCALE GENOMIC DNA]</scope>
    <source>
        <strain evidence="4 5">NRRL 3116</strain>
    </source>
</reference>
<evidence type="ECO:0000313" key="5">
    <source>
        <dbReference type="Proteomes" id="UP000193648"/>
    </source>
</evidence>
<evidence type="ECO:0000313" key="4">
    <source>
        <dbReference type="EMBL" id="ORZ20134.1"/>
    </source>
</evidence>
<dbReference type="InParanoid" id="A0A1Y2GRH8"/>
<dbReference type="InterPro" id="IPR012981">
    <property type="entry name" value="PIH1_N"/>
</dbReference>
<feature type="domain" description="PIH1 N-terminal" evidence="3">
    <location>
        <begin position="165"/>
        <end position="290"/>
    </location>
</feature>
<proteinExistence type="inferred from homology"/>
<sequence>MSKKKSKLPDFSDEDYPGAREFIKLSGTDPSNVFVNSEGSLIVNGGWVRNDNVDIGPDYMAARKPKNASPSTSPKAKSSKHTNHPSLFGSDVHSAPEQGEEEMMEMFRKNPEMAQDFMMNYFHAADRHKDKQQTDYITITPDAGFVVLIQLAKEAKVGHLLETNKSTFPKGTKVFVNMCSSDKITKPTDVPEYEIQKTLNGQPSVYEVPVHIGEPRKYTSKDEPGYLVIDGCVHADVLTRAKKDHPYGMYIIEVVFHWIEEKCRLVLDRDTIGMLPIRSKDKIPSRPIKLIPQPKAPILEVPAEEKTSKAPKLAKSQEPLNKSDVPVAGKDDIILDHRTLSCPNGTGGSIIEIPFPNHVNSSDITVDIVLRNKLVVHAKSQGKKVDGGKDYHLEVDLPNRPVGLETLDAEFNKQTRTLRVYTLGSKA</sequence>
<organism evidence="4 5">
    <name type="scientific">Lobosporangium transversale</name>
    <dbReference type="NCBI Taxonomy" id="64571"/>
    <lineage>
        <taxon>Eukaryota</taxon>
        <taxon>Fungi</taxon>
        <taxon>Fungi incertae sedis</taxon>
        <taxon>Mucoromycota</taxon>
        <taxon>Mortierellomycotina</taxon>
        <taxon>Mortierellomycetes</taxon>
        <taxon>Mortierellales</taxon>
        <taxon>Mortierellaceae</taxon>
        <taxon>Lobosporangium</taxon>
    </lineage>
</organism>
<evidence type="ECO:0000256" key="1">
    <source>
        <dbReference type="ARBA" id="ARBA00008511"/>
    </source>
</evidence>
<dbReference type="STRING" id="64571.A0A1Y2GRH8"/>
<evidence type="ECO:0000259" key="3">
    <source>
        <dbReference type="Pfam" id="PF08190"/>
    </source>
</evidence>
<dbReference type="GeneID" id="33565629"/>
<dbReference type="PANTHER" id="PTHR22997:SF0">
    <property type="entry name" value="PIH1 DOMAIN-CONTAINING PROTEIN 1"/>
    <property type="match status" value="1"/>
</dbReference>
<comment type="similarity">
    <text evidence="1">Belongs to the PIH1 family.</text>
</comment>
<dbReference type="GO" id="GO:0005737">
    <property type="term" value="C:cytoplasm"/>
    <property type="evidence" value="ECO:0007669"/>
    <property type="project" value="TreeGrafter"/>
</dbReference>
<feature type="region of interest" description="Disordered" evidence="2">
    <location>
        <begin position="303"/>
        <end position="322"/>
    </location>
</feature>
<comment type="caution">
    <text evidence="4">The sequence shown here is derived from an EMBL/GenBank/DDBJ whole genome shotgun (WGS) entry which is preliminary data.</text>
</comment>
<protein>
    <submittedName>
        <fullName evidence="4">Pre-RNA processing PIH1/Nop17-domain-containing protein</fullName>
    </submittedName>
</protein>
<dbReference type="AlphaFoldDB" id="A0A1Y2GRH8"/>
<dbReference type="OrthoDB" id="5135119at2759"/>
<dbReference type="RefSeq" id="XP_021882674.1">
    <property type="nucleotide sequence ID" value="XM_022023785.1"/>
</dbReference>
<dbReference type="Proteomes" id="UP000193648">
    <property type="component" value="Unassembled WGS sequence"/>
</dbReference>
<accession>A0A1Y2GRH8</accession>
<dbReference type="InterPro" id="IPR050734">
    <property type="entry name" value="PIH1/Kintoun_subfamily"/>
</dbReference>
<dbReference type="Pfam" id="PF08190">
    <property type="entry name" value="PIH1"/>
    <property type="match status" value="1"/>
</dbReference>
<dbReference type="EMBL" id="MCFF01000013">
    <property type="protein sequence ID" value="ORZ20134.1"/>
    <property type="molecule type" value="Genomic_DNA"/>
</dbReference>
<gene>
    <name evidence="4" type="ORF">BCR41DRAFT_351346</name>
</gene>
<feature type="region of interest" description="Disordered" evidence="2">
    <location>
        <begin position="58"/>
        <end position="101"/>
    </location>
</feature>